<dbReference type="Proteomes" id="UP000094313">
    <property type="component" value="Chromosome"/>
</dbReference>
<evidence type="ECO:0000256" key="2">
    <source>
        <dbReference type="ARBA" id="ARBA00022475"/>
    </source>
</evidence>
<dbReference type="Pfam" id="PF12704">
    <property type="entry name" value="MacB_PCD"/>
    <property type="match status" value="1"/>
</dbReference>
<sequence>MPDQKFNIKRPVNYAWLLKMAWRDSRKNRSRLFLFISSIVLGIAALVAVYSFRDNLQKDIDNQAKELTGADLVIESRREPKATVTALLDTLGQQQSRERSFASMIYFLKGNGSRLIQVRALEGNYPFYGTIETKPVQAAGNFKSGRNALVDKTLMLQFNAVAGDSIKIGSVHFKIAGSLESIPGQSGITSTVAPVVYIPLQYLKQTGLDQIGSRIQYRYFYKYDRVSSVERDLKRHQRILDNEGLDHETVASKKASTGRAFGNLNKFLALSGFIALLLGCVGVGSAIHVYIKEKLGTIATLRCLGLNAGEAFLIYLIQIAVIGLIGAVAGAILGTLVQFALPAVLQDFIPIDISMQISWMAIAQGLAIGLIISILFALPSLLSVRNISPLNAIRASFESAIPKRDPLKWLVYLIIILFVYGFTYLQMDGWLEAVLFMAGILIAFLLLVGLSKLLMLILKKSIPDSMSYLWRQGFANLHRPNNQTLMLTVSIGLSTVFIVTLYLVQGVLLNKVSLSSDSSQSNMVLFDIQTSQKEQIANLTRQHNLPVMGQVPIVTMRIEEINGKTAAQMDQADSLDNKNSRPVSRAFKGEIRATYQSALRPTEELEEGKWTGITPPGETVKISLEKNYAERIHVKVGDKIVFNVQGLLLPTEIGSLRTVDWNTIQPNFRVVFPTGALEQAPQFYVLMTHVPTDKASADFQGAVVRSFPNVSIINLGLVLQVLNDLLNKINFVIRFMAGFSMATGWIVLLSAVMSSKGQRLRESVLLRTLGANRKQVLTITALEYLFLGVLATAAGIILALAASWAVAAFSLNSTFAPDILPLIAFFVIIPVLVMITGIYSSRSVLNHPPLEILRKEA</sequence>
<feature type="transmembrane region" description="Helical" evidence="6">
    <location>
        <begin position="819"/>
        <end position="839"/>
    </location>
</feature>
<evidence type="ECO:0000256" key="5">
    <source>
        <dbReference type="ARBA" id="ARBA00023136"/>
    </source>
</evidence>
<dbReference type="PANTHER" id="PTHR30287:SF1">
    <property type="entry name" value="INNER MEMBRANE PROTEIN"/>
    <property type="match status" value="1"/>
</dbReference>
<gene>
    <name evidence="9" type="ORF">BFS30_23480</name>
</gene>
<dbReference type="InterPro" id="IPR038766">
    <property type="entry name" value="Membrane_comp_ABC_pdt"/>
</dbReference>
<keyword evidence="4 6" id="KW-1133">Transmembrane helix</keyword>
<keyword evidence="10" id="KW-1185">Reference proteome</keyword>
<feature type="transmembrane region" description="Helical" evidence="6">
    <location>
        <begin position="433"/>
        <end position="458"/>
    </location>
</feature>
<feature type="transmembrane region" description="Helical" evidence="6">
    <location>
        <begin position="784"/>
        <end position="807"/>
    </location>
</feature>
<protein>
    <submittedName>
        <fullName evidence="9">ABC transporter permease</fullName>
    </submittedName>
</protein>
<evidence type="ECO:0000259" key="7">
    <source>
        <dbReference type="Pfam" id="PF02687"/>
    </source>
</evidence>
<dbReference type="AlphaFoldDB" id="A0A1D7QMH9"/>
<feature type="domain" description="MacB-like periplasmic core" evidence="8">
    <location>
        <begin position="33"/>
        <end position="207"/>
    </location>
</feature>
<keyword evidence="2" id="KW-1003">Cell membrane</keyword>
<feature type="transmembrane region" description="Helical" evidence="6">
    <location>
        <begin position="267"/>
        <end position="291"/>
    </location>
</feature>
<feature type="domain" description="ABC3 transporter permease C-terminal" evidence="7">
    <location>
        <begin position="735"/>
        <end position="849"/>
    </location>
</feature>
<reference evidence="9 10" key="1">
    <citation type="submission" date="2016-08" db="EMBL/GenBank/DDBJ databases">
        <authorList>
            <person name="Seilhamer J.J."/>
        </authorList>
    </citation>
    <scope>NUCLEOTIDE SEQUENCE [LARGE SCALE GENOMIC DNA]</scope>
    <source>
        <strain evidence="9 10">DX4</strain>
    </source>
</reference>
<dbReference type="OrthoDB" id="9775544at2"/>
<dbReference type="Pfam" id="PF02687">
    <property type="entry name" value="FtsX"/>
    <property type="match status" value="2"/>
</dbReference>
<feature type="transmembrane region" description="Helical" evidence="6">
    <location>
        <begin position="409"/>
        <end position="427"/>
    </location>
</feature>
<feature type="transmembrane region" description="Helical" evidence="6">
    <location>
        <begin position="731"/>
        <end position="752"/>
    </location>
</feature>
<proteinExistence type="predicted"/>
<keyword evidence="3 6" id="KW-0812">Transmembrane</keyword>
<feature type="transmembrane region" description="Helical" evidence="6">
    <location>
        <begin position="357"/>
        <end position="378"/>
    </location>
</feature>
<dbReference type="InterPro" id="IPR025857">
    <property type="entry name" value="MacB_PCD"/>
</dbReference>
<evidence type="ECO:0000256" key="4">
    <source>
        <dbReference type="ARBA" id="ARBA00022989"/>
    </source>
</evidence>
<accession>A0A1D7QMH9</accession>
<feature type="transmembrane region" description="Helical" evidence="6">
    <location>
        <begin position="485"/>
        <end position="504"/>
    </location>
</feature>
<dbReference type="InterPro" id="IPR003838">
    <property type="entry name" value="ABC3_permease_C"/>
</dbReference>
<dbReference type="KEGG" id="psty:BFS30_23480"/>
<evidence type="ECO:0000256" key="1">
    <source>
        <dbReference type="ARBA" id="ARBA00004651"/>
    </source>
</evidence>
<feature type="domain" description="ABC3 transporter permease C-terminal" evidence="7">
    <location>
        <begin position="272"/>
        <end position="389"/>
    </location>
</feature>
<evidence type="ECO:0000256" key="6">
    <source>
        <dbReference type="SAM" id="Phobius"/>
    </source>
</evidence>
<comment type="subcellular location">
    <subcellularLocation>
        <location evidence="1">Cell membrane</location>
        <topology evidence="1">Multi-pass membrane protein</topology>
    </subcellularLocation>
</comment>
<feature type="transmembrane region" description="Helical" evidence="6">
    <location>
        <begin position="312"/>
        <end position="337"/>
    </location>
</feature>
<dbReference type="EMBL" id="CP017141">
    <property type="protein sequence ID" value="AOM79863.1"/>
    <property type="molecule type" value="Genomic_DNA"/>
</dbReference>
<dbReference type="RefSeq" id="WP_069381525.1">
    <property type="nucleotide sequence ID" value="NZ_CP017141.1"/>
</dbReference>
<evidence type="ECO:0000256" key="3">
    <source>
        <dbReference type="ARBA" id="ARBA00022692"/>
    </source>
</evidence>
<evidence type="ECO:0000259" key="8">
    <source>
        <dbReference type="Pfam" id="PF12704"/>
    </source>
</evidence>
<organism evidence="9 10">
    <name type="scientific">Pedobacter steynii</name>
    <dbReference type="NCBI Taxonomy" id="430522"/>
    <lineage>
        <taxon>Bacteria</taxon>
        <taxon>Pseudomonadati</taxon>
        <taxon>Bacteroidota</taxon>
        <taxon>Sphingobacteriia</taxon>
        <taxon>Sphingobacteriales</taxon>
        <taxon>Sphingobacteriaceae</taxon>
        <taxon>Pedobacter</taxon>
    </lineage>
</organism>
<feature type="transmembrane region" description="Helical" evidence="6">
    <location>
        <begin position="32"/>
        <end position="52"/>
    </location>
</feature>
<dbReference type="GO" id="GO:0005886">
    <property type="term" value="C:plasma membrane"/>
    <property type="evidence" value="ECO:0007669"/>
    <property type="project" value="UniProtKB-SubCell"/>
</dbReference>
<dbReference type="PANTHER" id="PTHR30287">
    <property type="entry name" value="MEMBRANE COMPONENT OF PREDICTED ABC SUPERFAMILY METABOLITE UPTAKE TRANSPORTER"/>
    <property type="match status" value="1"/>
</dbReference>
<name>A0A1D7QMH9_9SPHI</name>
<evidence type="ECO:0000313" key="10">
    <source>
        <dbReference type="Proteomes" id="UP000094313"/>
    </source>
</evidence>
<evidence type="ECO:0000313" key="9">
    <source>
        <dbReference type="EMBL" id="AOM79863.1"/>
    </source>
</evidence>
<keyword evidence="5 6" id="KW-0472">Membrane</keyword>